<dbReference type="EMBL" id="JAVRES010000007">
    <property type="protein sequence ID" value="MDT0436355.1"/>
    <property type="molecule type" value="Genomic_DNA"/>
</dbReference>
<evidence type="ECO:0000313" key="4">
    <source>
        <dbReference type="Proteomes" id="UP001183535"/>
    </source>
</evidence>
<keyword evidence="3" id="KW-0540">Nuclease</keyword>
<keyword evidence="1" id="KW-0812">Transmembrane</keyword>
<dbReference type="InterPro" id="IPR005135">
    <property type="entry name" value="Endo/exonuclease/phosphatase"/>
</dbReference>
<dbReference type="Gene3D" id="3.60.10.10">
    <property type="entry name" value="Endonuclease/exonuclease/phosphatase"/>
    <property type="match status" value="1"/>
</dbReference>
<evidence type="ECO:0000259" key="2">
    <source>
        <dbReference type="Pfam" id="PF03372"/>
    </source>
</evidence>
<keyword evidence="3" id="KW-0378">Hydrolase</keyword>
<feature type="transmembrane region" description="Helical" evidence="1">
    <location>
        <begin position="30"/>
        <end position="49"/>
    </location>
</feature>
<keyword evidence="1" id="KW-0472">Membrane</keyword>
<protein>
    <submittedName>
        <fullName evidence="3">Endonuclease/exonuclease/phosphatase family protein</fullName>
    </submittedName>
</protein>
<name>A0ABD5ER72_9ACTN</name>
<keyword evidence="4" id="KW-1185">Reference proteome</keyword>
<dbReference type="AlphaFoldDB" id="A0ABD5ER72"/>
<organism evidence="3 4">
    <name type="scientific">Streptomyces doudnae</name>
    <dbReference type="NCBI Taxonomy" id="3075536"/>
    <lineage>
        <taxon>Bacteria</taxon>
        <taxon>Bacillati</taxon>
        <taxon>Actinomycetota</taxon>
        <taxon>Actinomycetes</taxon>
        <taxon>Kitasatosporales</taxon>
        <taxon>Streptomycetaceae</taxon>
        <taxon>Streptomyces</taxon>
    </lineage>
</organism>
<dbReference type="Proteomes" id="UP001183535">
    <property type="component" value="Unassembled WGS sequence"/>
</dbReference>
<evidence type="ECO:0000256" key="1">
    <source>
        <dbReference type="SAM" id="Phobius"/>
    </source>
</evidence>
<feature type="transmembrane region" description="Helical" evidence="1">
    <location>
        <begin position="7"/>
        <end position="24"/>
    </location>
</feature>
<gene>
    <name evidence="3" type="ORF">RM877_16870</name>
</gene>
<keyword evidence="3" id="KW-0255">Endonuclease</keyword>
<proteinExistence type="predicted"/>
<reference evidence="4" key="1">
    <citation type="submission" date="2023-07" db="EMBL/GenBank/DDBJ databases">
        <title>30 novel species of actinomycetes from the DSMZ collection.</title>
        <authorList>
            <person name="Nouioui I."/>
        </authorList>
    </citation>
    <scope>NUCLEOTIDE SEQUENCE [LARGE SCALE GENOMIC DNA]</scope>
    <source>
        <strain evidence="4">DSM 41981</strain>
    </source>
</reference>
<feature type="domain" description="Endonuclease/exonuclease/phosphatase" evidence="2">
    <location>
        <begin position="98"/>
        <end position="322"/>
    </location>
</feature>
<feature type="transmembrane region" description="Helical" evidence="1">
    <location>
        <begin position="56"/>
        <end position="74"/>
    </location>
</feature>
<accession>A0ABD5ER72</accession>
<dbReference type="InterPro" id="IPR036691">
    <property type="entry name" value="Endo/exonu/phosph_ase_sf"/>
</dbReference>
<sequence>MAATTVWTVFLVLTVLLTGRWWPWFLVQNVPPLTLVAVPLLLLALLPLARPVRRPLAAVLVVLLLAGAHLAGYGPGWGTVTSHPPGTPVTVFVWSTRYWEMSDDKDAFYAFLRRQHADVYLLQEYLYWKGDQPVRIDDSARLRREFPGYRASVEGELITLTRLPVVTAHHAPTPGGTGDWYWKGTKFQRTDLRVGGRTVSFYNVHLPVPFHLGNPFRANTYRASEGRSAWWTGELGKLRADVVGNPHPAVVSGDFNSPWMKGSSLGGGTRLHSPSASWLPPRSWPVSGFPLPRLWRLDWLFTNQDLAVADDRFGGGAAFSDHTAQQISLIVPAHTP</sequence>
<dbReference type="GO" id="GO:0004519">
    <property type="term" value="F:endonuclease activity"/>
    <property type="evidence" value="ECO:0007669"/>
    <property type="project" value="UniProtKB-KW"/>
</dbReference>
<keyword evidence="1" id="KW-1133">Transmembrane helix</keyword>
<dbReference type="RefSeq" id="WP_141721448.1">
    <property type="nucleotide sequence ID" value="NZ_JAVRES010000007.1"/>
</dbReference>
<dbReference type="Pfam" id="PF03372">
    <property type="entry name" value="Exo_endo_phos"/>
    <property type="match status" value="1"/>
</dbReference>
<dbReference type="SUPFAM" id="SSF56219">
    <property type="entry name" value="DNase I-like"/>
    <property type="match status" value="1"/>
</dbReference>
<comment type="caution">
    <text evidence="3">The sequence shown here is derived from an EMBL/GenBank/DDBJ whole genome shotgun (WGS) entry which is preliminary data.</text>
</comment>
<evidence type="ECO:0000313" key="3">
    <source>
        <dbReference type="EMBL" id="MDT0436355.1"/>
    </source>
</evidence>